<dbReference type="InterPro" id="IPR014760">
    <property type="entry name" value="Serum_albumin_N"/>
</dbReference>
<reference evidence="14" key="2">
    <citation type="submission" date="2025-08" db="UniProtKB">
        <authorList>
            <consortium name="Ensembl"/>
        </authorList>
    </citation>
    <scope>IDENTIFICATION</scope>
</reference>
<dbReference type="Pfam" id="PF21355">
    <property type="entry name" value="TRAF-mep_MATH"/>
    <property type="match status" value="1"/>
</dbReference>
<dbReference type="GO" id="GO:0008270">
    <property type="term" value="F:zinc ion binding"/>
    <property type="evidence" value="ECO:0007669"/>
    <property type="project" value="UniProtKB-UniRule"/>
</dbReference>
<dbReference type="PIRSF" id="PIRSF015614">
    <property type="entry name" value="TRAF"/>
    <property type="match status" value="1"/>
</dbReference>
<dbReference type="PROSITE" id="PS50144">
    <property type="entry name" value="MATH"/>
    <property type="match status" value="1"/>
</dbReference>
<comment type="subcellular location">
    <subcellularLocation>
        <location evidence="1 7">Cytoplasm</location>
    </subcellularLocation>
</comment>
<dbReference type="GO" id="GO:0030593">
    <property type="term" value="P:neutrophil chemotaxis"/>
    <property type="evidence" value="ECO:0007669"/>
    <property type="project" value="Ensembl"/>
</dbReference>
<dbReference type="GO" id="GO:0005737">
    <property type="term" value="C:cytoplasm"/>
    <property type="evidence" value="ECO:0007669"/>
    <property type="project" value="UniProtKB-SubCell"/>
</dbReference>
<keyword evidence="2 7" id="KW-0963">Cytoplasm</keyword>
<keyword evidence="4" id="KW-0677">Repeat</keyword>
<dbReference type="PROSITE" id="PS00518">
    <property type="entry name" value="ZF_RING_1"/>
    <property type="match status" value="1"/>
</dbReference>
<evidence type="ECO:0000256" key="9">
    <source>
        <dbReference type="SAM" id="MobiDB-lite"/>
    </source>
</evidence>
<dbReference type="GO" id="GO:0031663">
    <property type="term" value="P:lipopolysaccharide-mediated signaling pathway"/>
    <property type="evidence" value="ECO:0007669"/>
    <property type="project" value="TreeGrafter"/>
</dbReference>
<dbReference type="InterPro" id="IPR001293">
    <property type="entry name" value="Znf_TRAF"/>
</dbReference>
<dbReference type="FunFam" id="3.30.40.10:FF:000211">
    <property type="entry name" value="TNF receptor-associated factor"/>
    <property type="match status" value="1"/>
</dbReference>
<dbReference type="InterPro" id="IPR017907">
    <property type="entry name" value="Znf_RING_CS"/>
</dbReference>
<dbReference type="SMART" id="SM00184">
    <property type="entry name" value="RING"/>
    <property type="match status" value="1"/>
</dbReference>
<feature type="domain" description="Albumin" evidence="13">
    <location>
        <begin position="1"/>
        <end position="29"/>
    </location>
</feature>
<evidence type="ECO:0000256" key="6">
    <source>
        <dbReference type="ARBA" id="ARBA00022833"/>
    </source>
</evidence>
<dbReference type="GO" id="GO:0045893">
    <property type="term" value="P:positive regulation of DNA-templated transcription"/>
    <property type="evidence" value="ECO:0007669"/>
    <property type="project" value="Ensembl"/>
</dbReference>
<feature type="zinc finger region" description="TRAF-type" evidence="8">
    <location>
        <begin position="157"/>
        <end position="198"/>
    </location>
</feature>
<protein>
    <recommendedName>
        <fullName evidence="7">TNF receptor-associated factor</fullName>
        <ecNumber evidence="7">2.3.2.27</ecNumber>
    </recommendedName>
</protein>
<dbReference type="InterPro" id="IPR001841">
    <property type="entry name" value="Znf_RING"/>
</dbReference>
<organism evidence="14 15">
    <name type="scientific">Scleropages formosus</name>
    <name type="common">Asian bonytongue</name>
    <name type="synonym">Osteoglossum formosum</name>
    <dbReference type="NCBI Taxonomy" id="113540"/>
    <lineage>
        <taxon>Eukaryota</taxon>
        <taxon>Metazoa</taxon>
        <taxon>Chordata</taxon>
        <taxon>Craniata</taxon>
        <taxon>Vertebrata</taxon>
        <taxon>Euteleostomi</taxon>
        <taxon>Actinopterygii</taxon>
        <taxon>Neopterygii</taxon>
        <taxon>Teleostei</taxon>
        <taxon>Osteoglossocephala</taxon>
        <taxon>Osteoglossomorpha</taxon>
        <taxon>Osteoglossiformes</taxon>
        <taxon>Osteoglossidae</taxon>
        <taxon>Scleropages</taxon>
    </lineage>
</organism>
<dbReference type="PANTHER" id="PTHR10131:SF152">
    <property type="entry name" value="TNF RECEPTOR-ASSOCIATED FACTOR 6"/>
    <property type="match status" value="1"/>
</dbReference>
<gene>
    <name evidence="14" type="primary">LOC108934700</name>
</gene>
<dbReference type="GO" id="GO:0045087">
    <property type="term" value="P:innate immune response"/>
    <property type="evidence" value="ECO:0007669"/>
    <property type="project" value="Ensembl"/>
</dbReference>
<dbReference type="PANTHER" id="PTHR10131">
    <property type="entry name" value="TNF RECEPTOR ASSOCIATED FACTOR"/>
    <property type="match status" value="1"/>
</dbReference>
<feature type="region of interest" description="Disordered" evidence="9">
    <location>
        <begin position="285"/>
        <end position="305"/>
    </location>
</feature>
<dbReference type="UniPathway" id="UPA00143"/>
<dbReference type="GO" id="GO:0005615">
    <property type="term" value="C:extracellular space"/>
    <property type="evidence" value="ECO:0007669"/>
    <property type="project" value="InterPro"/>
</dbReference>
<dbReference type="Ensembl" id="ENSSFOT00015067681.1">
    <property type="protein sequence ID" value="ENSSFOP00015055609.1"/>
    <property type="gene ID" value="ENSSFOG00015010926.2"/>
</dbReference>
<feature type="domain" description="RING-type" evidence="10">
    <location>
        <begin position="76"/>
        <end position="115"/>
    </location>
</feature>
<dbReference type="SUPFAM" id="SSF57850">
    <property type="entry name" value="RING/U-box"/>
    <property type="match status" value="1"/>
</dbReference>
<feature type="domain" description="TRAF-type" evidence="12">
    <location>
        <begin position="157"/>
        <end position="198"/>
    </location>
</feature>
<evidence type="ECO:0000256" key="2">
    <source>
        <dbReference type="ARBA" id="ARBA00022490"/>
    </source>
</evidence>
<dbReference type="Proteomes" id="UP000694397">
    <property type="component" value="Chromosome 11"/>
</dbReference>
<reference evidence="14" key="3">
    <citation type="submission" date="2025-09" db="UniProtKB">
        <authorList>
            <consortium name="Ensembl"/>
        </authorList>
    </citation>
    <scope>IDENTIFICATION</scope>
</reference>
<evidence type="ECO:0000259" key="11">
    <source>
        <dbReference type="PROSITE" id="PS50144"/>
    </source>
</evidence>
<dbReference type="InterPro" id="IPR002083">
    <property type="entry name" value="MATH/TRAF_dom"/>
</dbReference>
<evidence type="ECO:0000256" key="8">
    <source>
        <dbReference type="PROSITE-ProRule" id="PRU00207"/>
    </source>
</evidence>
<dbReference type="PROSITE" id="PS50089">
    <property type="entry name" value="ZF_RING_2"/>
    <property type="match status" value="1"/>
</dbReference>
<dbReference type="SUPFAM" id="SSF49599">
    <property type="entry name" value="TRAF domain-like"/>
    <property type="match status" value="3"/>
</dbReference>
<dbReference type="GO" id="GO:0061630">
    <property type="term" value="F:ubiquitin protein ligase activity"/>
    <property type="evidence" value="ECO:0007669"/>
    <property type="project" value="UniProtKB-EC"/>
</dbReference>
<feature type="domain" description="TRAF-type" evidence="12">
    <location>
        <begin position="209"/>
        <end position="264"/>
    </location>
</feature>
<evidence type="ECO:0000313" key="15">
    <source>
        <dbReference type="Proteomes" id="UP000694397"/>
    </source>
</evidence>
<evidence type="ECO:0000256" key="1">
    <source>
        <dbReference type="ARBA" id="ARBA00004496"/>
    </source>
</evidence>
<comment type="catalytic activity">
    <reaction evidence="7">
        <text>S-ubiquitinyl-[E2 ubiquitin-conjugating enzyme]-L-cysteine + [acceptor protein]-L-lysine = [E2 ubiquitin-conjugating enzyme]-L-cysteine + N(6)-ubiquitinyl-[acceptor protein]-L-lysine.</text>
        <dbReference type="EC" id="2.3.2.27"/>
    </reaction>
</comment>
<dbReference type="GO" id="GO:0005164">
    <property type="term" value="F:tumor necrosis factor receptor binding"/>
    <property type="evidence" value="ECO:0007669"/>
    <property type="project" value="UniProtKB-UniRule"/>
</dbReference>
<accession>A0A8C9TT13</accession>
<dbReference type="GO" id="GO:0009615">
    <property type="term" value="P:response to virus"/>
    <property type="evidence" value="ECO:0007669"/>
    <property type="project" value="Ensembl"/>
</dbReference>
<evidence type="ECO:0000256" key="4">
    <source>
        <dbReference type="ARBA" id="ARBA00022737"/>
    </source>
</evidence>
<feature type="domain" description="MATH" evidence="11">
    <location>
        <begin position="375"/>
        <end position="521"/>
    </location>
</feature>
<dbReference type="InterPro" id="IPR012227">
    <property type="entry name" value="TNF_rcpt-assoc_TRAF_met"/>
</dbReference>
<comment type="similarity">
    <text evidence="7">Belongs to the TNF receptor-associated factor family.</text>
</comment>
<sequence>VGFEFGLLKCCSSEHHSTCQYLEGASCVSELSSRTSGLSSTGSSATLLSSLSLQKKVDPQGYDVEFDPPLELKYKCPMCMLGLRAAVQTPCGHRFCRGCIEKFIRDSGPRCPVDNEELQEDQLFPDNFAKREILSLTVICPHEDCDQRMELRKLDGHRALCQFALVPCPMCQDSVRKNQLEEHAAQHCLRCLVSCPNCAQMFIYTERKVHEQLCPLAGVVCEYCGVELIRDQLVSHYNTDCLKAPVACPCSSFGCQEKMQRSALAQHMQEFTQIHMRHMADYLRSQSNGSSVPAPREPTDGRGVARARGSCECSQQWQDLRKIMLELEARLVLQDHQVRELSIRNTTQAAQVADLRRRLRCLDETVRELEAQQCQGVFLWRVEGFSALLRSQEAGQPVVIYSPAFYMGRPGYKLCLRLHLQTPSAPCWANYMSLFVHTMQGAFDNQLYWPLRGTIRLAILDQAEGHHYERVMEANLDLHAFQRPVLPCNPKGFGYVTFLHLQVLQEHQYVQDDTLLVRCKVTPYCAPSLQQDTFQSRDAEVSL</sequence>
<dbReference type="GeneTree" id="ENSGT00940000155426"/>
<proteinExistence type="inferred from homology"/>
<evidence type="ECO:0000256" key="3">
    <source>
        <dbReference type="ARBA" id="ARBA00022723"/>
    </source>
</evidence>
<dbReference type="InterPro" id="IPR013083">
    <property type="entry name" value="Znf_RING/FYVE/PHD"/>
</dbReference>
<dbReference type="AlphaFoldDB" id="A0A8C9TT13"/>
<dbReference type="GO" id="GO:0016567">
    <property type="term" value="P:protein ubiquitination"/>
    <property type="evidence" value="ECO:0007669"/>
    <property type="project" value="UniProtKB-UniPathway"/>
</dbReference>
<keyword evidence="5 8" id="KW-0863">Zinc-finger</keyword>
<dbReference type="PROSITE" id="PS51438">
    <property type="entry name" value="ALBUMIN_2"/>
    <property type="match status" value="1"/>
</dbReference>
<name>A0A8C9TT13_SCLFO</name>
<dbReference type="GO" id="GO:0043122">
    <property type="term" value="P:regulation of canonical NF-kappaB signal transduction"/>
    <property type="evidence" value="ECO:0007669"/>
    <property type="project" value="TreeGrafter"/>
</dbReference>
<feature type="zinc finger region" description="TRAF-type" evidence="8">
    <location>
        <begin position="209"/>
        <end position="264"/>
    </location>
</feature>
<keyword evidence="15" id="KW-1185">Reference proteome</keyword>
<dbReference type="OrthoDB" id="6475149at2759"/>
<dbReference type="InterPro" id="IPR049342">
    <property type="entry name" value="TRAF1-6_MATH_dom"/>
</dbReference>
<evidence type="ECO:0000256" key="7">
    <source>
        <dbReference type="PIRNR" id="PIRNR015614"/>
    </source>
</evidence>
<dbReference type="InterPro" id="IPR008974">
    <property type="entry name" value="TRAF-like"/>
</dbReference>
<dbReference type="Gene3D" id="3.30.40.10">
    <property type="entry name" value="Zinc/RING finger domain, C3HC4 (zinc finger)"/>
    <property type="match status" value="3"/>
</dbReference>
<evidence type="ECO:0000259" key="10">
    <source>
        <dbReference type="PROSITE" id="PS50089"/>
    </source>
</evidence>
<dbReference type="EC" id="2.3.2.27" evidence="7"/>
<dbReference type="PROSITE" id="PS50145">
    <property type="entry name" value="ZF_TRAF"/>
    <property type="match status" value="2"/>
</dbReference>
<dbReference type="Pfam" id="PF13923">
    <property type="entry name" value="zf-C3HC4_2"/>
    <property type="match status" value="1"/>
</dbReference>
<evidence type="ECO:0000259" key="12">
    <source>
        <dbReference type="PROSITE" id="PS50145"/>
    </source>
</evidence>
<dbReference type="Pfam" id="PF02176">
    <property type="entry name" value="zf-TRAF"/>
    <property type="match status" value="1"/>
</dbReference>
<dbReference type="FunFam" id="3.30.40.10:FF:000179">
    <property type="entry name" value="TNF receptor-associated factor"/>
    <property type="match status" value="1"/>
</dbReference>
<keyword evidence="6 7" id="KW-0862">Zinc</keyword>
<keyword evidence="3 7" id="KW-0479">Metal-binding</keyword>
<evidence type="ECO:0000256" key="5">
    <source>
        <dbReference type="ARBA" id="ARBA00022771"/>
    </source>
</evidence>
<evidence type="ECO:0000259" key="13">
    <source>
        <dbReference type="PROSITE" id="PS51438"/>
    </source>
</evidence>
<dbReference type="GO" id="GO:0042981">
    <property type="term" value="P:regulation of apoptotic process"/>
    <property type="evidence" value="ECO:0007669"/>
    <property type="project" value="InterPro"/>
</dbReference>
<reference evidence="14 15" key="1">
    <citation type="submission" date="2019-04" db="EMBL/GenBank/DDBJ databases">
        <authorList>
            <consortium name="Wellcome Sanger Institute Data Sharing"/>
        </authorList>
    </citation>
    <scope>NUCLEOTIDE SEQUENCE [LARGE SCALE GENOMIC DNA]</scope>
</reference>
<evidence type="ECO:0000313" key="14">
    <source>
        <dbReference type="Ensembl" id="ENSSFOP00015055609.1"/>
    </source>
</evidence>
<dbReference type="Gene3D" id="2.60.210.10">
    <property type="entry name" value="Apoptosis, Tumor Necrosis Factor Receptor Associated Protein 2, Chain A"/>
    <property type="match status" value="1"/>
</dbReference>